<dbReference type="GO" id="GO:0005634">
    <property type="term" value="C:nucleus"/>
    <property type="evidence" value="ECO:0007669"/>
    <property type="project" value="TreeGrafter"/>
</dbReference>
<dbReference type="InParanoid" id="A0A1W4WCJ0"/>
<dbReference type="InterPro" id="IPR051372">
    <property type="entry name" value="CWC21"/>
</dbReference>
<keyword evidence="2" id="KW-1185">Reference proteome</keyword>
<feature type="compositionally biased region" description="Basic and acidic residues" evidence="1">
    <location>
        <begin position="308"/>
        <end position="318"/>
    </location>
</feature>
<dbReference type="OrthoDB" id="249703at2759"/>
<evidence type="ECO:0000313" key="3">
    <source>
        <dbReference type="RefSeq" id="XP_018321694.1"/>
    </source>
</evidence>
<dbReference type="PANTHER" id="PTHR36562:SF5">
    <property type="entry name" value="SERINE_ARGININE REPETITIVE MATRIX 2"/>
    <property type="match status" value="1"/>
</dbReference>
<dbReference type="Proteomes" id="UP000192223">
    <property type="component" value="Unplaced"/>
</dbReference>
<organism evidence="2 3">
    <name type="scientific">Agrilus planipennis</name>
    <name type="common">Emerald ash borer</name>
    <name type="synonym">Agrilus marcopoli</name>
    <dbReference type="NCBI Taxonomy" id="224129"/>
    <lineage>
        <taxon>Eukaryota</taxon>
        <taxon>Metazoa</taxon>
        <taxon>Ecdysozoa</taxon>
        <taxon>Arthropoda</taxon>
        <taxon>Hexapoda</taxon>
        <taxon>Insecta</taxon>
        <taxon>Pterygota</taxon>
        <taxon>Neoptera</taxon>
        <taxon>Endopterygota</taxon>
        <taxon>Coleoptera</taxon>
        <taxon>Polyphaga</taxon>
        <taxon>Elateriformia</taxon>
        <taxon>Buprestoidea</taxon>
        <taxon>Buprestidae</taxon>
        <taxon>Agrilinae</taxon>
        <taxon>Agrilus</taxon>
    </lineage>
</organism>
<evidence type="ECO:0000313" key="2">
    <source>
        <dbReference type="Proteomes" id="UP000192223"/>
    </source>
</evidence>
<feature type="region of interest" description="Disordered" evidence="1">
    <location>
        <begin position="277"/>
        <end position="340"/>
    </location>
</feature>
<gene>
    <name evidence="3" type="primary">LOC108734572</name>
</gene>
<dbReference type="STRING" id="224129.A0A1W4WCJ0"/>
<reference evidence="3" key="1">
    <citation type="submission" date="2025-08" db="UniProtKB">
        <authorList>
            <consortium name="RefSeq"/>
        </authorList>
    </citation>
    <scope>IDENTIFICATION</scope>
    <source>
        <tissue evidence="3">Entire body</tissue>
    </source>
</reference>
<dbReference type="AlphaFoldDB" id="A0A1W4WCJ0"/>
<feature type="region of interest" description="Disordered" evidence="1">
    <location>
        <begin position="1"/>
        <end position="21"/>
    </location>
</feature>
<dbReference type="PANTHER" id="PTHR36562">
    <property type="entry name" value="SERINE/ARGININE REPETITIVE MATRIX 2"/>
    <property type="match status" value="1"/>
</dbReference>
<accession>A0A1W4WCJ0</accession>
<protein>
    <submittedName>
        <fullName evidence="3">Uncharacterized protein LOC108734572</fullName>
    </submittedName>
</protein>
<dbReference type="KEGG" id="apln:108734572"/>
<dbReference type="GeneID" id="108734572"/>
<proteinExistence type="predicted"/>
<sequence>MSDDYLDGSSEHTSDGDTAVTEGEDSCKVLVIPEKASSFSIHPGRLCKDECSYCFGKFGLFDTPCHIAQMKSVERQDRILATEKHLTRDSCLCDACYRHVDRKSNTPSYTNKLSKRSSIVAPGPRQNYCHVLGCTTIASNILRRKWIIKMRKNVCQVINIDLDNPGLHSIPICEEHFAALEHLMVCAMCKRRLARNHIHYLGPEVNDLNDALMSEGVPIKLSDKPIVCKLCRYFATLILKPTDDRPENSIDFFKDYKRRLLHFNDLEVMDGAAAEEPIAVPTKEKDQLKKKKRVHKNQTVVGPQQLEHNLETEKHDLMRIPSESTSSSNDKSRSESPTEYMVDYNTLVPSIAMECGSDIEIPRKDSVPKNQVSSKRVPRPESIKEAVEISKNMKLSSSNVCIKTVGINAVQRLGTNPSISVRQLFPGEEELGLQANIEFNNVKERTPEGWEKCISTIQYDLETKQLWQDLQKPYGNLSSFLRHLILLEKYYRNGDLVLSANATSHSINYSESVQNRLRAYDNIPTNTSMLINIKRSSSGIITTKEQPQTITHTINAANIPKNIPITLSQITSLSTSIPTAVPTTAALASTKQRNPGLPPGLISLHPGTTKPVAPLVKVPQTQKIKIPLTKNWRPNLIPIDPNKKPEKDKKIEYVKVISGGKPYHITLEDYHRICAIKRSCDLKQKRLQEAAKVGNQGGNSVLKQVYTTIRKTASISKSSKNEPLPPDGHEVENSLKKLDETVEKLESKLSEPKSAMVLPKIPKSLTVIPQTVSRKSSSPITQVTQKNKNVPSRTSS</sequence>
<dbReference type="RefSeq" id="XP_018321694.1">
    <property type="nucleotide sequence ID" value="XM_018466192.2"/>
</dbReference>
<dbReference type="CTD" id="46006"/>
<feature type="region of interest" description="Disordered" evidence="1">
    <location>
        <begin position="769"/>
        <end position="796"/>
    </location>
</feature>
<name>A0A1W4WCJ0_AGRPL</name>
<evidence type="ECO:0000256" key="1">
    <source>
        <dbReference type="SAM" id="MobiDB-lite"/>
    </source>
</evidence>